<dbReference type="SUPFAM" id="SSF55073">
    <property type="entry name" value="Nucleotide cyclase"/>
    <property type="match status" value="1"/>
</dbReference>
<evidence type="ECO:0000313" key="5">
    <source>
        <dbReference type="EMBL" id="MBB6523604.1"/>
    </source>
</evidence>
<dbReference type="PANTHER" id="PTHR45138">
    <property type="entry name" value="REGULATORY COMPONENTS OF SENSORY TRANSDUCTION SYSTEM"/>
    <property type="match status" value="1"/>
</dbReference>
<dbReference type="AlphaFoldDB" id="A0A7X0JXM6"/>
<evidence type="ECO:0000313" key="6">
    <source>
        <dbReference type="Proteomes" id="UP000528457"/>
    </source>
</evidence>
<keyword evidence="3" id="KW-1133">Transmembrane helix</keyword>
<proteinExistence type="predicted"/>
<dbReference type="PROSITE" id="PS50887">
    <property type="entry name" value="GGDEF"/>
    <property type="match status" value="1"/>
</dbReference>
<dbReference type="InterPro" id="IPR043128">
    <property type="entry name" value="Rev_trsase/Diguanyl_cyclase"/>
</dbReference>
<dbReference type="InterPro" id="IPR029787">
    <property type="entry name" value="Nucleotide_cyclase"/>
</dbReference>
<dbReference type="GO" id="GO:0052621">
    <property type="term" value="F:diguanylate cyclase activity"/>
    <property type="evidence" value="ECO:0007669"/>
    <property type="project" value="UniProtKB-EC"/>
</dbReference>
<dbReference type="InterPro" id="IPR050469">
    <property type="entry name" value="Diguanylate_Cyclase"/>
</dbReference>
<dbReference type="EC" id="2.7.7.65" evidence="1"/>
<evidence type="ECO:0000256" key="1">
    <source>
        <dbReference type="ARBA" id="ARBA00012528"/>
    </source>
</evidence>
<evidence type="ECO:0000259" key="4">
    <source>
        <dbReference type="PROSITE" id="PS50887"/>
    </source>
</evidence>
<dbReference type="CDD" id="cd01949">
    <property type="entry name" value="GGDEF"/>
    <property type="match status" value="1"/>
</dbReference>
<dbReference type="RefSeq" id="WP_166843383.1">
    <property type="nucleotide sequence ID" value="NZ_JAAONY010000004.1"/>
</dbReference>
<reference evidence="5 6" key="1">
    <citation type="submission" date="2020-08" db="EMBL/GenBank/DDBJ databases">
        <title>Genomic Encyclopedia of Type Strains, Phase IV (KMG-IV): sequencing the most valuable type-strain genomes for metagenomic binning, comparative biology and taxonomic classification.</title>
        <authorList>
            <person name="Goeker M."/>
        </authorList>
    </citation>
    <scope>NUCLEOTIDE SEQUENCE [LARGE SCALE GENOMIC DNA]</scope>
    <source>
        <strain evidence="5 6">DSM 22368</strain>
    </source>
</reference>
<evidence type="ECO:0000256" key="2">
    <source>
        <dbReference type="ARBA" id="ARBA00034247"/>
    </source>
</evidence>
<comment type="caution">
    <text evidence="5">The sequence shown here is derived from an EMBL/GenBank/DDBJ whole genome shotgun (WGS) entry which is preliminary data.</text>
</comment>
<dbReference type="EMBL" id="JACHHT010000004">
    <property type="protein sequence ID" value="MBB6523604.1"/>
    <property type="molecule type" value="Genomic_DNA"/>
</dbReference>
<dbReference type="Proteomes" id="UP000528457">
    <property type="component" value="Unassembled WGS sequence"/>
</dbReference>
<dbReference type="PANTHER" id="PTHR45138:SF9">
    <property type="entry name" value="DIGUANYLATE CYCLASE DGCM-RELATED"/>
    <property type="match status" value="1"/>
</dbReference>
<keyword evidence="3" id="KW-0812">Transmembrane</keyword>
<keyword evidence="6" id="KW-1185">Reference proteome</keyword>
<feature type="transmembrane region" description="Helical" evidence="3">
    <location>
        <begin position="443"/>
        <end position="465"/>
    </location>
</feature>
<dbReference type="Gene3D" id="1.25.40.10">
    <property type="entry name" value="Tetratricopeptide repeat domain"/>
    <property type="match status" value="2"/>
</dbReference>
<dbReference type="InterPro" id="IPR000160">
    <property type="entry name" value="GGDEF_dom"/>
</dbReference>
<organism evidence="5 6">
    <name type="scientific">Pseudoteredinibacter isoporae</name>
    <dbReference type="NCBI Taxonomy" id="570281"/>
    <lineage>
        <taxon>Bacteria</taxon>
        <taxon>Pseudomonadati</taxon>
        <taxon>Pseudomonadota</taxon>
        <taxon>Gammaproteobacteria</taxon>
        <taxon>Cellvibrionales</taxon>
        <taxon>Cellvibrionaceae</taxon>
        <taxon>Pseudoteredinibacter</taxon>
    </lineage>
</organism>
<dbReference type="Pfam" id="PF00990">
    <property type="entry name" value="GGDEF"/>
    <property type="match status" value="1"/>
</dbReference>
<dbReference type="InParanoid" id="A0A7X0JXM6"/>
<gene>
    <name evidence="5" type="ORF">HNR48_003918</name>
</gene>
<feature type="domain" description="GGDEF" evidence="4">
    <location>
        <begin position="502"/>
        <end position="631"/>
    </location>
</feature>
<keyword evidence="3" id="KW-0472">Membrane</keyword>
<dbReference type="Gene3D" id="3.30.70.270">
    <property type="match status" value="1"/>
</dbReference>
<dbReference type="InterPro" id="IPR011990">
    <property type="entry name" value="TPR-like_helical_dom_sf"/>
</dbReference>
<accession>A0A7X0JXM6</accession>
<dbReference type="SMART" id="SM00267">
    <property type="entry name" value="GGDEF"/>
    <property type="match status" value="1"/>
</dbReference>
<name>A0A7X0JXM6_9GAMM</name>
<sequence>MSHKKNLSAFILWVLLIVMSGLSQSSLAESLQSLLQTLDQKHFLMRSNAETKDKLESHLDHLDDYPPLLQAQFYLHYQEALTHTEKFEDSIEVRKQLLDIAKRESLPASYLRYSKMLLGLSYANLSRGEESKSTLESVIQESIEADDFQVAFHSFLTLGDVYSFQKNFPLTFSSYKRAQSILIRELLPAESGNHAFFLQAEMNYRIGYVYRHMWRDKESISYLKSALKFDRLIKNSRNVKYDLNQIADAYFRLGEIREAEKYLLMLEAEFRKAGVNNDGRLLGFASSMIRLKVKQGELEQARKYIEIATSVENEVQAVASKLTYYLAYADYANADGKYEEAIAKCKLVELATREQEWSEYRHLALKLDAEANFALGRYKESAISFQKVHQSYLKRSDHIRMMAAEVERARFDFESEAMKVERLIQDNHMTELALQSERDKLRVLVLIISLSLLLICSLVAMVLYASRNGKKLKFLANYDGLTGVLNRRAIIEYGEKIARTHGGLSLLLIDVDHFKSINDNFGHAKGDRVLQYIALMASEFCSNEVNFGRLGGEEFLFVIHGMSINETLKLADTFSNNLKSKPIDGIPAPTVSIGYAHQEEGGEFNTLLERADEALYQAKSGGRDCVVQHRPQLEDQESKVLLRA</sequence>
<evidence type="ECO:0000256" key="3">
    <source>
        <dbReference type="SAM" id="Phobius"/>
    </source>
</evidence>
<comment type="catalytic activity">
    <reaction evidence="2">
        <text>2 GTP = 3',3'-c-di-GMP + 2 diphosphate</text>
        <dbReference type="Rhea" id="RHEA:24898"/>
        <dbReference type="ChEBI" id="CHEBI:33019"/>
        <dbReference type="ChEBI" id="CHEBI:37565"/>
        <dbReference type="ChEBI" id="CHEBI:58805"/>
        <dbReference type="EC" id="2.7.7.65"/>
    </reaction>
</comment>
<dbReference type="SUPFAM" id="SSF48452">
    <property type="entry name" value="TPR-like"/>
    <property type="match status" value="1"/>
</dbReference>
<dbReference type="NCBIfam" id="TIGR00254">
    <property type="entry name" value="GGDEF"/>
    <property type="match status" value="1"/>
</dbReference>
<protein>
    <recommendedName>
        <fullName evidence="1">diguanylate cyclase</fullName>
        <ecNumber evidence="1">2.7.7.65</ecNumber>
    </recommendedName>
</protein>